<gene>
    <name evidence="3" type="ORF">FHR82_006420</name>
</gene>
<feature type="transmembrane region" description="Helical" evidence="2">
    <location>
        <begin position="36"/>
        <end position="59"/>
    </location>
</feature>
<keyword evidence="2" id="KW-0472">Membrane</keyword>
<evidence type="ECO:0000256" key="2">
    <source>
        <dbReference type="SAM" id="Phobius"/>
    </source>
</evidence>
<keyword evidence="2" id="KW-1133">Transmembrane helix</keyword>
<dbReference type="Proteomes" id="UP000520767">
    <property type="component" value="Unassembled WGS sequence"/>
</dbReference>
<dbReference type="RefSeq" id="WP_184814238.1">
    <property type="nucleotide sequence ID" value="NZ_JACHJQ010000007.1"/>
</dbReference>
<comment type="caution">
    <text evidence="3">The sequence shown here is derived from an EMBL/GenBank/DDBJ whole genome shotgun (WGS) entry which is preliminary data.</text>
</comment>
<organism evidence="3 4">
    <name type="scientific">Actinophytocola algeriensis</name>
    <dbReference type="NCBI Taxonomy" id="1768010"/>
    <lineage>
        <taxon>Bacteria</taxon>
        <taxon>Bacillati</taxon>
        <taxon>Actinomycetota</taxon>
        <taxon>Actinomycetes</taxon>
        <taxon>Pseudonocardiales</taxon>
        <taxon>Pseudonocardiaceae</taxon>
    </lineage>
</organism>
<dbReference type="AlphaFoldDB" id="A0A7W7QAU3"/>
<feature type="compositionally biased region" description="Low complexity" evidence="1">
    <location>
        <begin position="76"/>
        <end position="94"/>
    </location>
</feature>
<keyword evidence="2" id="KW-0812">Transmembrane</keyword>
<feature type="region of interest" description="Disordered" evidence="1">
    <location>
        <begin position="65"/>
        <end position="106"/>
    </location>
</feature>
<reference evidence="3 4" key="1">
    <citation type="submission" date="2020-08" db="EMBL/GenBank/DDBJ databases">
        <title>Genomic Encyclopedia of Type Strains, Phase III (KMG-III): the genomes of soil and plant-associated and newly described type strains.</title>
        <authorList>
            <person name="Whitman W."/>
        </authorList>
    </citation>
    <scope>NUCLEOTIDE SEQUENCE [LARGE SCALE GENOMIC DNA]</scope>
    <source>
        <strain evidence="3 4">CECT 8960</strain>
    </source>
</reference>
<evidence type="ECO:0000313" key="4">
    <source>
        <dbReference type="Proteomes" id="UP000520767"/>
    </source>
</evidence>
<sequence length="298" mass="30707">MDKRVFDDAIGEVPPSTVDVDAVIVRGRRAAMVRRVANPAVAAGVAVVLLTGAVAYTMMRDTGGGTTVGTAPPPVSSSTTAPPSSSTAPPSSTPKGMPDAVPPPQCAGELEKATVAAARLTQATTEAVAAQRADLQLLPNAMGDYPAGTPHGPLEYHQVDPQASVEELSICDPMASFEAMATTRAGEGDGNILVVMQPAWTEHLGISCDDLTIGERTFCETTTGPLGEEIAKQVLQLEGGATMHRVEILREDGVEILVQAENIATTSKTGGAPTATAPPLGLDHLVAIGTDPRLTLFP</sequence>
<dbReference type="EMBL" id="JACHJQ010000007">
    <property type="protein sequence ID" value="MBB4910162.1"/>
    <property type="molecule type" value="Genomic_DNA"/>
</dbReference>
<accession>A0A7W7QAU3</accession>
<protein>
    <submittedName>
        <fullName evidence="3">Uncharacterized protein</fullName>
    </submittedName>
</protein>
<proteinExistence type="predicted"/>
<name>A0A7W7QAU3_9PSEU</name>
<evidence type="ECO:0000256" key="1">
    <source>
        <dbReference type="SAM" id="MobiDB-lite"/>
    </source>
</evidence>
<evidence type="ECO:0000313" key="3">
    <source>
        <dbReference type="EMBL" id="MBB4910162.1"/>
    </source>
</evidence>
<keyword evidence="4" id="KW-1185">Reference proteome</keyword>